<gene>
    <name evidence="4" type="ORF">BD289DRAFT_454071</name>
</gene>
<dbReference type="InterPro" id="IPR015889">
    <property type="entry name" value="Intradiol_dOase_core"/>
</dbReference>
<proteinExistence type="predicted"/>
<keyword evidence="5" id="KW-1185">Reference proteome</keyword>
<dbReference type="PANTHER" id="PTHR34315:SF2">
    <property type="entry name" value="ANCHORED DIOXYGENASE, PUTATIVE (AFU_ORTHOLOGUE AFUA_3G01800)-RELATED"/>
    <property type="match status" value="1"/>
</dbReference>
<dbReference type="PANTHER" id="PTHR34315">
    <property type="match status" value="1"/>
</dbReference>
<evidence type="ECO:0000256" key="2">
    <source>
        <dbReference type="SAM" id="SignalP"/>
    </source>
</evidence>
<evidence type="ECO:0000256" key="1">
    <source>
        <dbReference type="SAM" id="MobiDB-lite"/>
    </source>
</evidence>
<feature type="domain" description="Intradiol ring-cleavage dioxygenases" evidence="3">
    <location>
        <begin position="157"/>
        <end position="240"/>
    </location>
</feature>
<dbReference type="GO" id="GO:0008199">
    <property type="term" value="F:ferric iron binding"/>
    <property type="evidence" value="ECO:0007669"/>
    <property type="project" value="InterPro"/>
</dbReference>
<reference evidence="4 5" key="1">
    <citation type="journal article" date="2018" name="Mycol. Prog.">
        <title>Coniella lustricola, a new species from submerged detritus.</title>
        <authorList>
            <person name="Raudabaugh D.B."/>
            <person name="Iturriaga T."/>
            <person name="Carver A."/>
            <person name="Mondo S."/>
            <person name="Pangilinan J."/>
            <person name="Lipzen A."/>
            <person name="He G."/>
            <person name="Amirebrahimi M."/>
            <person name="Grigoriev I.V."/>
            <person name="Miller A.N."/>
        </authorList>
    </citation>
    <scope>NUCLEOTIDE SEQUENCE [LARGE SCALE GENOMIC DNA]</scope>
    <source>
        <strain evidence="4 5">B22-T-1</strain>
    </source>
</reference>
<sequence>MVAFSKLTTSLALQLLASGSLAHPGEEHDHAQLRRDISLRDLHAAHGARALAQCSNSATARRLKQRSVQRRADKVRALRDARGLSSTTPQKYRRDLAALEAWEEVNHNETGVYDYDMFSSIESVFDTNTSCILAPEVTAGPYYVLDEYFRSNVKESEYSEGVDLFLEVQYVDISTCAPVPDVAVDIWNANATGVYSGIYTSGNYAAEGVNSTYLRGIQLTDHEGVVSYETIFPGHYEGRATHTHLLAHTNVTLLPNGTISLFNKPVSHIGQLFYPETLRSAVEATYPYNTNTVDVTTNDGDMWSIVQADDTYDPFPQFLYLGDDITDGLFAWIQIGINASADYQTDEYYAVAGYLAADGGHAETSALTGIGGGGEGGNGTAPGGAAPSRTAIPASA</sequence>
<feature type="signal peptide" evidence="2">
    <location>
        <begin position="1"/>
        <end position="22"/>
    </location>
</feature>
<dbReference type="Gene3D" id="2.60.130.10">
    <property type="entry name" value="Aromatic compound dioxygenase"/>
    <property type="match status" value="1"/>
</dbReference>
<dbReference type="Proteomes" id="UP000241462">
    <property type="component" value="Unassembled WGS sequence"/>
</dbReference>
<accession>A0A2T3A4Y1</accession>
<keyword evidence="4" id="KW-0223">Dioxygenase</keyword>
<feature type="chain" id="PRO_5015716999" evidence="2">
    <location>
        <begin position="23"/>
        <end position="396"/>
    </location>
</feature>
<dbReference type="Pfam" id="PF00775">
    <property type="entry name" value="Dioxygenase_C"/>
    <property type="match status" value="1"/>
</dbReference>
<dbReference type="STRING" id="2025994.A0A2T3A4Y1"/>
<evidence type="ECO:0000313" key="5">
    <source>
        <dbReference type="Proteomes" id="UP000241462"/>
    </source>
</evidence>
<feature type="region of interest" description="Disordered" evidence="1">
    <location>
        <begin position="368"/>
        <end position="396"/>
    </location>
</feature>
<feature type="compositionally biased region" description="Gly residues" evidence="1">
    <location>
        <begin position="369"/>
        <end position="382"/>
    </location>
</feature>
<dbReference type="EMBL" id="KZ678468">
    <property type="protein sequence ID" value="PSR82890.1"/>
    <property type="molecule type" value="Genomic_DNA"/>
</dbReference>
<dbReference type="InParanoid" id="A0A2T3A4Y1"/>
<dbReference type="GO" id="GO:0016702">
    <property type="term" value="F:oxidoreductase activity, acting on single donors with incorporation of molecular oxygen, incorporation of two atoms of oxygen"/>
    <property type="evidence" value="ECO:0007669"/>
    <property type="project" value="InterPro"/>
</dbReference>
<name>A0A2T3A4Y1_9PEZI</name>
<protein>
    <submittedName>
        <fullName evidence="4">Intradiol ring-cleavage dioxygenase</fullName>
    </submittedName>
</protein>
<dbReference type="OrthoDB" id="121380at2759"/>
<dbReference type="InterPro" id="IPR000627">
    <property type="entry name" value="Intradiol_dOase_C"/>
</dbReference>
<keyword evidence="4" id="KW-0560">Oxidoreductase</keyword>
<evidence type="ECO:0000259" key="3">
    <source>
        <dbReference type="Pfam" id="PF00775"/>
    </source>
</evidence>
<dbReference type="AlphaFoldDB" id="A0A2T3A4Y1"/>
<organism evidence="4 5">
    <name type="scientific">Coniella lustricola</name>
    <dbReference type="NCBI Taxonomy" id="2025994"/>
    <lineage>
        <taxon>Eukaryota</taxon>
        <taxon>Fungi</taxon>
        <taxon>Dikarya</taxon>
        <taxon>Ascomycota</taxon>
        <taxon>Pezizomycotina</taxon>
        <taxon>Sordariomycetes</taxon>
        <taxon>Sordariomycetidae</taxon>
        <taxon>Diaporthales</taxon>
        <taxon>Schizoparmaceae</taxon>
        <taxon>Coniella</taxon>
    </lineage>
</organism>
<dbReference type="SUPFAM" id="SSF49482">
    <property type="entry name" value="Aromatic compound dioxygenase"/>
    <property type="match status" value="1"/>
</dbReference>
<evidence type="ECO:0000313" key="4">
    <source>
        <dbReference type="EMBL" id="PSR82890.1"/>
    </source>
</evidence>
<dbReference type="CDD" id="cd03457">
    <property type="entry name" value="intradiol_dioxygenase_like"/>
    <property type="match status" value="1"/>
</dbReference>
<keyword evidence="2" id="KW-0732">Signal</keyword>